<evidence type="ECO:0000256" key="4">
    <source>
        <dbReference type="ARBA" id="ARBA00022679"/>
    </source>
</evidence>
<keyword evidence="9" id="KW-0812">Transmembrane</keyword>
<evidence type="ECO:0000313" key="13">
    <source>
        <dbReference type="Proteomes" id="UP000076660"/>
    </source>
</evidence>
<dbReference type="GO" id="GO:0005524">
    <property type="term" value="F:ATP binding"/>
    <property type="evidence" value="ECO:0007669"/>
    <property type="project" value="UniProtKB-KW"/>
</dbReference>
<dbReference type="InterPro" id="IPR003594">
    <property type="entry name" value="HATPase_dom"/>
</dbReference>
<feature type="transmembrane region" description="Helical" evidence="9">
    <location>
        <begin position="115"/>
        <end position="137"/>
    </location>
</feature>
<dbReference type="EC" id="2.7.13.3" evidence="2"/>
<feature type="transmembrane region" description="Helical" evidence="9">
    <location>
        <begin position="55"/>
        <end position="78"/>
    </location>
</feature>
<dbReference type="Gene3D" id="3.30.565.10">
    <property type="entry name" value="Histidine kinase-like ATPase, C-terminal domain"/>
    <property type="match status" value="1"/>
</dbReference>
<dbReference type="GO" id="GO:0046983">
    <property type="term" value="F:protein dimerization activity"/>
    <property type="evidence" value="ECO:0007669"/>
    <property type="project" value="InterPro"/>
</dbReference>
<dbReference type="EMBL" id="LQMT02000010">
    <property type="protein sequence ID" value="ONF72642.1"/>
    <property type="molecule type" value="Genomic_DNA"/>
</dbReference>
<organism evidence="12 13">
    <name type="scientific">Amycolatopsis keratiniphila subsp. keratiniphila</name>
    <dbReference type="NCBI Taxonomy" id="227715"/>
    <lineage>
        <taxon>Bacteria</taxon>
        <taxon>Bacillati</taxon>
        <taxon>Actinomycetota</taxon>
        <taxon>Actinomycetes</taxon>
        <taxon>Pseudonocardiales</taxon>
        <taxon>Pseudonocardiaceae</taxon>
        <taxon>Amycolatopsis</taxon>
        <taxon>Amycolatopsis japonica group</taxon>
    </lineage>
</organism>
<evidence type="ECO:0000256" key="6">
    <source>
        <dbReference type="ARBA" id="ARBA00022777"/>
    </source>
</evidence>
<sequence length="377" mass="39988">MVRRAITVVVVVAGDATFGLVRTGGQLPSSGFVSVSVVALVLLVRSCVPRAAMCAAVFVALQPPHLGVLAVVVCAWSAGRRPRGRWSIVAAVVACALLWVVFLMPALWPAAPERAALALAGFAVVVILPLLAGRYIAQRRQLATASAQVEEQLRRERSLMVRQARLRERSRIARDMHDGLGHRLSLISVLTGALQVEVGLTARAKATVQSLHKTSLAAVVDLAAMIGALTPEAAAHEEQGTHAVEALPQLVEGSRVTGSQVDFRRTGPPRELPAAVSRAAYRVVQEGLTNAHKHATGAAITVVVSYEPDALLVEVRNAVPGCEVRAPSPGTRLGLIGLNERVRLAGGILRAEPTSEGGFRVAAILPYDPEDTHDHEY</sequence>
<evidence type="ECO:0000256" key="7">
    <source>
        <dbReference type="ARBA" id="ARBA00022840"/>
    </source>
</evidence>
<evidence type="ECO:0000256" key="9">
    <source>
        <dbReference type="SAM" id="Phobius"/>
    </source>
</evidence>
<proteinExistence type="predicted"/>
<feature type="domain" description="Signal transduction histidine kinase subgroup 3 dimerisation and phosphoacceptor" evidence="11">
    <location>
        <begin position="168"/>
        <end position="232"/>
    </location>
</feature>
<comment type="catalytic activity">
    <reaction evidence="1">
        <text>ATP + protein L-histidine = ADP + protein N-phospho-L-histidine.</text>
        <dbReference type="EC" id="2.7.13.3"/>
    </reaction>
</comment>
<dbReference type="Gene3D" id="1.20.5.1930">
    <property type="match status" value="1"/>
</dbReference>
<reference evidence="12 13" key="1">
    <citation type="submission" date="2016-12" db="EMBL/GenBank/DDBJ databases">
        <title>Amycolatopsis keratiniphila subsp. keratiniphila genome sequencing and assembly.</title>
        <authorList>
            <person name="Mayilraj S."/>
            <person name="Kaur N."/>
        </authorList>
    </citation>
    <scope>NUCLEOTIDE SEQUENCE [LARGE SCALE GENOMIC DNA]</scope>
    <source>
        <strain evidence="12 13">DSM 44409</strain>
    </source>
</reference>
<evidence type="ECO:0000256" key="3">
    <source>
        <dbReference type="ARBA" id="ARBA00022553"/>
    </source>
</evidence>
<dbReference type="InterPro" id="IPR011712">
    <property type="entry name" value="Sig_transdc_His_kin_sub3_dim/P"/>
</dbReference>
<evidence type="ECO:0000259" key="10">
    <source>
        <dbReference type="Pfam" id="PF02518"/>
    </source>
</evidence>
<dbReference type="Pfam" id="PF07730">
    <property type="entry name" value="HisKA_3"/>
    <property type="match status" value="1"/>
</dbReference>
<feature type="transmembrane region" description="Helical" evidence="9">
    <location>
        <begin position="29"/>
        <end position="48"/>
    </location>
</feature>
<dbReference type="PANTHER" id="PTHR24421">
    <property type="entry name" value="NITRATE/NITRITE SENSOR PROTEIN NARX-RELATED"/>
    <property type="match status" value="1"/>
</dbReference>
<keyword evidence="9" id="KW-0472">Membrane</keyword>
<dbReference type="Proteomes" id="UP000076660">
    <property type="component" value="Unassembled WGS sequence"/>
</dbReference>
<dbReference type="PANTHER" id="PTHR24421:SF10">
    <property type="entry name" value="NITRATE_NITRITE SENSOR PROTEIN NARQ"/>
    <property type="match status" value="1"/>
</dbReference>
<keyword evidence="4" id="KW-0808">Transferase</keyword>
<dbReference type="AlphaFoldDB" id="A0A1W2LZM1"/>
<comment type="caution">
    <text evidence="12">The sequence shown here is derived from an EMBL/GenBank/DDBJ whole genome shotgun (WGS) entry which is preliminary data.</text>
</comment>
<dbReference type="CDD" id="cd16917">
    <property type="entry name" value="HATPase_UhpB-NarQ-NarX-like"/>
    <property type="match status" value="1"/>
</dbReference>
<evidence type="ECO:0000313" key="12">
    <source>
        <dbReference type="EMBL" id="ONF72642.1"/>
    </source>
</evidence>
<dbReference type="GO" id="GO:0016020">
    <property type="term" value="C:membrane"/>
    <property type="evidence" value="ECO:0007669"/>
    <property type="project" value="InterPro"/>
</dbReference>
<dbReference type="InterPro" id="IPR036890">
    <property type="entry name" value="HATPase_C_sf"/>
</dbReference>
<keyword evidence="7" id="KW-0067">ATP-binding</keyword>
<evidence type="ECO:0000259" key="11">
    <source>
        <dbReference type="Pfam" id="PF07730"/>
    </source>
</evidence>
<feature type="transmembrane region" description="Helical" evidence="9">
    <location>
        <begin position="84"/>
        <end position="108"/>
    </location>
</feature>
<gene>
    <name evidence="12" type="ORF">AVR91_0210690</name>
</gene>
<dbReference type="SUPFAM" id="SSF55874">
    <property type="entry name" value="ATPase domain of HSP90 chaperone/DNA topoisomerase II/histidine kinase"/>
    <property type="match status" value="1"/>
</dbReference>
<keyword evidence="6" id="KW-0418">Kinase</keyword>
<evidence type="ECO:0000256" key="8">
    <source>
        <dbReference type="ARBA" id="ARBA00023012"/>
    </source>
</evidence>
<keyword evidence="3" id="KW-0597">Phosphoprotein</keyword>
<keyword evidence="5" id="KW-0547">Nucleotide-binding</keyword>
<keyword evidence="8" id="KW-0902">Two-component regulatory system</keyword>
<keyword evidence="9" id="KW-1133">Transmembrane helix</keyword>
<evidence type="ECO:0000256" key="2">
    <source>
        <dbReference type="ARBA" id="ARBA00012438"/>
    </source>
</evidence>
<dbReference type="GO" id="GO:0000155">
    <property type="term" value="F:phosphorelay sensor kinase activity"/>
    <property type="evidence" value="ECO:0007669"/>
    <property type="project" value="InterPro"/>
</dbReference>
<name>A0A1W2LZM1_9PSEU</name>
<feature type="domain" description="Histidine kinase/HSP90-like ATPase" evidence="10">
    <location>
        <begin position="277"/>
        <end position="367"/>
    </location>
</feature>
<dbReference type="InterPro" id="IPR050482">
    <property type="entry name" value="Sensor_HK_TwoCompSys"/>
</dbReference>
<accession>A0A1W2LZM1</accession>
<evidence type="ECO:0000256" key="5">
    <source>
        <dbReference type="ARBA" id="ARBA00022741"/>
    </source>
</evidence>
<evidence type="ECO:0000256" key="1">
    <source>
        <dbReference type="ARBA" id="ARBA00000085"/>
    </source>
</evidence>
<protein>
    <recommendedName>
        <fullName evidence="2">histidine kinase</fullName>
        <ecNumber evidence="2">2.7.13.3</ecNumber>
    </recommendedName>
</protein>
<dbReference type="Pfam" id="PF02518">
    <property type="entry name" value="HATPase_c"/>
    <property type="match status" value="1"/>
</dbReference>